<dbReference type="PRINTS" id="PR00081">
    <property type="entry name" value="GDHRDH"/>
</dbReference>
<name>A0A4P6JLV6_KTERU</name>
<evidence type="ECO:0000256" key="2">
    <source>
        <dbReference type="ARBA" id="ARBA00023002"/>
    </source>
</evidence>
<sequence length="324" mass="34519">MGSLAGRVAIITGAGQGIGREHALFFASEGAKVVVNDPGVAVDGSGGDSSLAQRVVDEIRAAGGEAVANTDSVADWQGAQRLIRSAVEAFGDLHVVVNNAGILRNELLLNMSEQEFDTVIAVHLKGTFAVSHWAALYWREQSRAHPQVDRAIVNTSSGSGLHNPLPTEVNYAAAKAGVAAMTIVAAIELQPYHVRVNCIAPSRARTRATVDLPGIGGATQDGQFDPFHPGNVSPVVAYLCMADCPFNGQVFSLHGGTVIRYHGWSLGEEIRSDQRWSIYDLTRAMQTLPNPDPLANLLSALGVLGPEAQEQMRHMIEASLTKER</sequence>
<dbReference type="GO" id="GO:0016491">
    <property type="term" value="F:oxidoreductase activity"/>
    <property type="evidence" value="ECO:0007669"/>
    <property type="project" value="UniProtKB-KW"/>
</dbReference>
<dbReference type="InterPro" id="IPR002347">
    <property type="entry name" value="SDR_fam"/>
</dbReference>
<dbReference type="AlphaFoldDB" id="A0A4P6JLV6"/>
<protein>
    <submittedName>
        <fullName evidence="4">SDR family NAD(P)-dependent oxidoreductase</fullName>
    </submittedName>
</protein>
<evidence type="ECO:0000313" key="4">
    <source>
        <dbReference type="EMBL" id="QBD75646.1"/>
    </source>
</evidence>
<accession>A0A4P6JLV6</accession>
<dbReference type="EMBL" id="CP035758">
    <property type="protein sequence ID" value="QBD75646.1"/>
    <property type="molecule type" value="Genomic_DNA"/>
</dbReference>
<evidence type="ECO:0000256" key="3">
    <source>
        <dbReference type="RuleBase" id="RU000363"/>
    </source>
</evidence>
<dbReference type="OrthoDB" id="9803333at2"/>
<comment type="similarity">
    <text evidence="1 3">Belongs to the short-chain dehydrogenases/reductases (SDR) family.</text>
</comment>
<keyword evidence="5" id="KW-1185">Reference proteome</keyword>
<dbReference type="PRINTS" id="PR00080">
    <property type="entry name" value="SDRFAMILY"/>
</dbReference>
<dbReference type="InterPro" id="IPR036291">
    <property type="entry name" value="NAD(P)-bd_dom_sf"/>
</dbReference>
<reference evidence="4 5" key="1">
    <citation type="submission" date="2019-01" db="EMBL/GenBank/DDBJ databases">
        <title>Ktedonosporobacter rubrisoli SCAWS-G2.</title>
        <authorList>
            <person name="Huang Y."/>
            <person name="Yan B."/>
        </authorList>
    </citation>
    <scope>NUCLEOTIDE SEQUENCE [LARGE SCALE GENOMIC DNA]</scope>
    <source>
        <strain evidence="4 5">SCAWS-G2</strain>
    </source>
</reference>
<keyword evidence="2" id="KW-0560">Oxidoreductase</keyword>
<dbReference type="SUPFAM" id="SSF51735">
    <property type="entry name" value="NAD(P)-binding Rossmann-fold domains"/>
    <property type="match status" value="1"/>
</dbReference>
<dbReference type="PANTHER" id="PTHR45024:SF2">
    <property type="entry name" value="SCP2 DOMAIN-CONTAINING PROTEIN"/>
    <property type="match status" value="1"/>
</dbReference>
<dbReference type="Pfam" id="PF00106">
    <property type="entry name" value="adh_short"/>
    <property type="match status" value="1"/>
</dbReference>
<dbReference type="PANTHER" id="PTHR45024">
    <property type="entry name" value="DEHYDROGENASES, SHORT CHAIN"/>
    <property type="match status" value="1"/>
</dbReference>
<dbReference type="KEGG" id="kbs:EPA93_06365"/>
<organism evidence="4 5">
    <name type="scientific">Ktedonosporobacter rubrisoli</name>
    <dbReference type="NCBI Taxonomy" id="2509675"/>
    <lineage>
        <taxon>Bacteria</taxon>
        <taxon>Bacillati</taxon>
        <taxon>Chloroflexota</taxon>
        <taxon>Ktedonobacteria</taxon>
        <taxon>Ktedonobacterales</taxon>
        <taxon>Ktedonosporobacteraceae</taxon>
        <taxon>Ktedonosporobacter</taxon>
    </lineage>
</organism>
<proteinExistence type="inferred from homology"/>
<evidence type="ECO:0000313" key="5">
    <source>
        <dbReference type="Proteomes" id="UP000290365"/>
    </source>
</evidence>
<dbReference type="Gene3D" id="3.40.50.720">
    <property type="entry name" value="NAD(P)-binding Rossmann-like Domain"/>
    <property type="match status" value="1"/>
</dbReference>
<evidence type="ECO:0000256" key="1">
    <source>
        <dbReference type="ARBA" id="ARBA00006484"/>
    </source>
</evidence>
<dbReference type="RefSeq" id="WP_129886243.1">
    <property type="nucleotide sequence ID" value="NZ_CP035758.1"/>
</dbReference>
<gene>
    <name evidence="4" type="ORF">EPA93_06365</name>
</gene>
<dbReference type="InterPro" id="IPR051687">
    <property type="entry name" value="Peroxisomal_Beta-Oxidation"/>
</dbReference>
<dbReference type="Proteomes" id="UP000290365">
    <property type="component" value="Chromosome"/>
</dbReference>